<evidence type="ECO:0000313" key="2">
    <source>
        <dbReference type="WBParaSite" id="Hba_12510"/>
    </source>
</evidence>
<protein>
    <submittedName>
        <fullName evidence="2">Uncharacterized protein</fullName>
    </submittedName>
</protein>
<dbReference type="WBParaSite" id="Hba_12510">
    <property type="protein sequence ID" value="Hba_12510"/>
    <property type="gene ID" value="Hba_12510"/>
</dbReference>
<keyword evidence="1" id="KW-1185">Reference proteome</keyword>
<dbReference type="Proteomes" id="UP000095283">
    <property type="component" value="Unplaced"/>
</dbReference>
<evidence type="ECO:0000313" key="1">
    <source>
        <dbReference type="Proteomes" id="UP000095283"/>
    </source>
</evidence>
<organism evidence="1 2">
    <name type="scientific">Heterorhabditis bacteriophora</name>
    <name type="common">Entomopathogenic nematode worm</name>
    <dbReference type="NCBI Taxonomy" id="37862"/>
    <lineage>
        <taxon>Eukaryota</taxon>
        <taxon>Metazoa</taxon>
        <taxon>Ecdysozoa</taxon>
        <taxon>Nematoda</taxon>
        <taxon>Chromadorea</taxon>
        <taxon>Rhabditida</taxon>
        <taxon>Rhabditina</taxon>
        <taxon>Rhabditomorpha</taxon>
        <taxon>Strongyloidea</taxon>
        <taxon>Heterorhabditidae</taxon>
        <taxon>Heterorhabditis</taxon>
    </lineage>
</organism>
<name>A0A1I7X542_HETBA</name>
<reference evidence="2" key="1">
    <citation type="submission" date="2016-11" db="UniProtKB">
        <authorList>
            <consortium name="WormBaseParasite"/>
        </authorList>
    </citation>
    <scope>IDENTIFICATION</scope>
</reference>
<sequence length="33" mass="3734">MAGTDKNYLRDKLELSPTVSHKCYFCSVPPFVS</sequence>
<dbReference type="AlphaFoldDB" id="A0A1I7X542"/>
<proteinExistence type="predicted"/>
<accession>A0A1I7X542</accession>